<sequence length="156" mass="17783">MFELKDQAISEERVIHSIPIKGFVDNAILRSTLFKFKLKIDKYPIESPIAINGYQNLQFFFVKRGPILATKELEEIESSMDTSINFNLFLLSMISNKNKSSLSKVLSFLPKIRTGECCLCIGHALRATRSHAGHKKRLLGDKDKSVEMDCRPCLFE</sequence>
<evidence type="ECO:0000313" key="2">
    <source>
        <dbReference type="Proteomes" id="UP000276133"/>
    </source>
</evidence>
<keyword evidence="2" id="KW-1185">Reference proteome</keyword>
<name>A0A3M7R0U3_BRAPC</name>
<reference evidence="1 2" key="1">
    <citation type="journal article" date="2018" name="Sci. Rep.">
        <title>Genomic signatures of local adaptation to the degree of environmental predictability in rotifers.</title>
        <authorList>
            <person name="Franch-Gras L."/>
            <person name="Hahn C."/>
            <person name="Garcia-Roger E.M."/>
            <person name="Carmona M.J."/>
            <person name="Serra M."/>
            <person name="Gomez A."/>
        </authorList>
    </citation>
    <scope>NUCLEOTIDE SEQUENCE [LARGE SCALE GENOMIC DNA]</scope>
    <source>
        <strain evidence="1">HYR1</strain>
    </source>
</reference>
<gene>
    <name evidence="1" type="ORF">BpHYR1_007938</name>
</gene>
<proteinExistence type="predicted"/>
<dbReference type="Proteomes" id="UP000276133">
    <property type="component" value="Unassembled WGS sequence"/>
</dbReference>
<protein>
    <submittedName>
        <fullName evidence="1">Uncharacterized protein</fullName>
    </submittedName>
</protein>
<comment type="caution">
    <text evidence="1">The sequence shown here is derived from an EMBL/GenBank/DDBJ whole genome shotgun (WGS) entry which is preliminary data.</text>
</comment>
<dbReference type="EMBL" id="REGN01004512">
    <property type="protein sequence ID" value="RNA17173.1"/>
    <property type="molecule type" value="Genomic_DNA"/>
</dbReference>
<organism evidence="1 2">
    <name type="scientific">Brachionus plicatilis</name>
    <name type="common">Marine rotifer</name>
    <name type="synonym">Brachionus muelleri</name>
    <dbReference type="NCBI Taxonomy" id="10195"/>
    <lineage>
        <taxon>Eukaryota</taxon>
        <taxon>Metazoa</taxon>
        <taxon>Spiralia</taxon>
        <taxon>Gnathifera</taxon>
        <taxon>Rotifera</taxon>
        <taxon>Eurotatoria</taxon>
        <taxon>Monogononta</taxon>
        <taxon>Pseudotrocha</taxon>
        <taxon>Ploima</taxon>
        <taxon>Brachionidae</taxon>
        <taxon>Brachionus</taxon>
    </lineage>
</organism>
<evidence type="ECO:0000313" key="1">
    <source>
        <dbReference type="EMBL" id="RNA17173.1"/>
    </source>
</evidence>
<accession>A0A3M7R0U3</accession>
<dbReference type="AlphaFoldDB" id="A0A3M7R0U3"/>